<proteinExistence type="predicted"/>
<keyword evidence="3" id="KW-1185">Reference proteome</keyword>
<protein>
    <recommendedName>
        <fullName evidence="1">SnoaL-like domain-containing protein</fullName>
    </recommendedName>
</protein>
<evidence type="ECO:0000313" key="2">
    <source>
        <dbReference type="EMBL" id="SEA71601.1"/>
    </source>
</evidence>
<accession>A0A1H4DFR2</accession>
<dbReference type="Gene3D" id="3.10.450.50">
    <property type="match status" value="1"/>
</dbReference>
<dbReference type="SUPFAM" id="SSF54427">
    <property type="entry name" value="NTF2-like"/>
    <property type="match status" value="1"/>
</dbReference>
<dbReference type="EMBL" id="FNRD01000007">
    <property type="protein sequence ID" value="SEA71601.1"/>
    <property type="molecule type" value="Genomic_DNA"/>
</dbReference>
<dbReference type="AlphaFoldDB" id="A0A1H4DFR2"/>
<feature type="domain" description="SnoaL-like" evidence="1">
    <location>
        <begin position="12"/>
        <end position="119"/>
    </location>
</feature>
<dbReference type="STRING" id="150146.SAMN05443667_107218"/>
<gene>
    <name evidence="2" type="ORF">SAMN05443667_107218</name>
</gene>
<organism evidence="2 3">
    <name type="scientific">Flavobacterium gillisiae</name>
    <dbReference type="NCBI Taxonomy" id="150146"/>
    <lineage>
        <taxon>Bacteria</taxon>
        <taxon>Pseudomonadati</taxon>
        <taxon>Bacteroidota</taxon>
        <taxon>Flavobacteriia</taxon>
        <taxon>Flavobacteriales</taxon>
        <taxon>Flavobacteriaceae</taxon>
        <taxon>Flavobacterium</taxon>
    </lineage>
</organism>
<name>A0A1H4DFR2_9FLAO</name>
<evidence type="ECO:0000259" key="1">
    <source>
        <dbReference type="Pfam" id="PF12680"/>
    </source>
</evidence>
<dbReference type="PANTHER" id="PTHR41252">
    <property type="entry name" value="BLR2505 PROTEIN"/>
    <property type="match status" value="1"/>
</dbReference>
<reference evidence="3" key="1">
    <citation type="submission" date="2016-10" db="EMBL/GenBank/DDBJ databases">
        <authorList>
            <person name="Varghese N."/>
            <person name="Submissions S."/>
        </authorList>
    </citation>
    <scope>NUCLEOTIDE SEQUENCE [LARGE SCALE GENOMIC DNA]</scope>
    <source>
        <strain evidence="3">DSM 22376</strain>
    </source>
</reference>
<dbReference type="PANTHER" id="PTHR41252:SF1">
    <property type="entry name" value="BLR2505 PROTEIN"/>
    <property type="match status" value="1"/>
</dbReference>
<dbReference type="OrthoDB" id="7876517at2"/>
<dbReference type="InterPro" id="IPR037401">
    <property type="entry name" value="SnoaL-like"/>
</dbReference>
<dbReference type="Proteomes" id="UP000198951">
    <property type="component" value="Unassembled WGS sequence"/>
</dbReference>
<sequence length="135" mass="14940">MENKQNVEVIDNVYKAFAAGDMPTVLGAMHPDIVWNEAESNALADGNPYIGPDAILNGIFVRLGANHEYFNLKGIQLHNMSDNKVLATLRYDAKVITTGKTYNAQAAHLWILNDAGKIMSFQQYVDTKKLADAEK</sequence>
<dbReference type="Pfam" id="PF12680">
    <property type="entry name" value="SnoaL_2"/>
    <property type="match status" value="1"/>
</dbReference>
<evidence type="ECO:0000313" key="3">
    <source>
        <dbReference type="Proteomes" id="UP000198951"/>
    </source>
</evidence>
<dbReference type="InterPro" id="IPR032710">
    <property type="entry name" value="NTF2-like_dom_sf"/>
</dbReference>